<evidence type="ECO:0000259" key="2">
    <source>
        <dbReference type="Pfam" id="PF08447"/>
    </source>
</evidence>
<evidence type="ECO:0000313" key="5">
    <source>
        <dbReference type="Proteomes" id="UP000018144"/>
    </source>
</evidence>
<dbReference type="Pfam" id="PF08447">
    <property type="entry name" value="PAS_3"/>
    <property type="match status" value="1"/>
</dbReference>
<name>U4LQL8_PYROM</name>
<dbReference type="eggNOG" id="ENOG502RUZD">
    <property type="taxonomic scope" value="Eukaryota"/>
</dbReference>
<dbReference type="OrthoDB" id="5378913at2759"/>
<reference evidence="4 5" key="1">
    <citation type="journal article" date="2013" name="PLoS Genet.">
        <title>The genome and development-dependent transcriptomes of Pyronema confluens: a window into fungal evolution.</title>
        <authorList>
            <person name="Traeger S."/>
            <person name="Altegoer F."/>
            <person name="Freitag M."/>
            <person name="Gabaldon T."/>
            <person name="Kempken F."/>
            <person name="Kumar A."/>
            <person name="Marcet-Houben M."/>
            <person name="Poggeler S."/>
            <person name="Stajich J.E."/>
            <person name="Nowrousian M."/>
        </authorList>
    </citation>
    <scope>NUCLEOTIDE SEQUENCE [LARGE SCALE GENOMIC DNA]</scope>
    <source>
        <strain evidence="5">CBS 100304</strain>
        <tissue evidence="4">Vegetative mycelium</tissue>
    </source>
</reference>
<accession>U4LQL8</accession>
<dbReference type="SUPFAM" id="SSF55785">
    <property type="entry name" value="PYP-like sensor domain (PAS domain)"/>
    <property type="match status" value="1"/>
</dbReference>
<feature type="region of interest" description="Disordered" evidence="1">
    <location>
        <begin position="96"/>
        <end position="115"/>
    </location>
</feature>
<proteinExistence type="predicted"/>
<feature type="region of interest" description="Disordered" evidence="1">
    <location>
        <begin position="44"/>
        <end position="70"/>
    </location>
</feature>
<dbReference type="EMBL" id="HF935622">
    <property type="protein sequence ID" value="CCX31635.1"/>
    <property type="molecule type" value="Genomic_DNA"/>
</dbReference>
<dbReference type="AlphaFoldDB" id="U4LQL8"/>
<protein>
    <recommendedName>
        <fullName evidence="6">PAS domain-containing protein</fullName>
    </recommendedName>
</protein>
<evidence type="ECO:0000313" key="4">
    <source>
        <dbReference type="EMBL" id="CCX31635.1"/>
    </source>
</evidence>
<dbReference type="Pfam" id="PF14417">
    <property type="entry name" value="MEDS"/>
    <property type="match status" value="1"/>
</dbReference>
<sequence length="905" mass="99339">MGAGVLINTLARLVGHWDCTIQPHTLLVPGLVGAITTTSATIAATDSDPEAPNNSNSPPPPTPPLPLPPLPLPPLPLPPLPLPPLPLPPLPLPPLPLPPLPPPRQIKSPGQHHASSEDSLFDAISSFILPSFFSNEHAAVIVATKAHLEALDLYLRQQNLVPELLRKRQQMYLAPAEVILEKLMPHGVIEAQVFFDYFGPLFEKLQATFPKLLVYGELVNILCEQGEHEQAHELEEVWEQFLAGKEASLLCGYDMNVFASDGLEDVFERICRSHSIVQPAEGIVTGTVRPEEYSMLLAMLQQKNLRLEVEVGRRIVVETALTQILEHLGLRSTDAIQTRDSDGSVTATNLLPVAIISATTIDGITDYFYNTKFLQLTGLTKKTVTSDPGWLGAVHYQDRERVSRDIRLVDGKSRRLEYRFVLPEGTIKWVLGESVSRETGYVHTAVDITQVKAEPAANPLRTGSIASVPGGDPNWSRILPKGPAPSPSVPCSSKRAIDYRSTSSPITPSAPIGGSTVFTRSRPNDPQIAQDLIRVTQLLWDNLFLDPSFDPTDNSSVASKLTVLYTWFRSLSRPFIPEDSAFDIQNDALQKANIRLSHISYLGSIILLSRHSLIRAIERGDYPNSQPSVTRHKSALDDRQYAVDCFNAAVNAITHIHSLITPISPSTSSTPPITALTDDHSLNDIRSSRTVVGVFFISTLIILLHLSVLRPHEMANHDNLMDKTTQIINDLRSLPETAEVANRYKATLQPFVAFVMQSQPAHQYPDYLYAQGQKLKEQLIGLLRMPQGGAEWVPYRGARVWSWKDLLAAPGAVPVEGKMEGLKVGGRIVEEERNVEREGSGTPVRGDKRIRQETQAEDLYDPGHGDNVSSSSSSGSGGSSIPGASAPGAVRHPRDLERDQISQQE</sequence>
<dbReference type="InterPro" id="IPR025847">
    <property type="entry name" value="MEDS_domain"/>
</dbReference>
<feature type="domain" description="MEDS" evidence="3">
    <location>
        <begin position="115"/>
        <end position="267"/>
    </location>
</feature>
<dbReference type="STRING" id="1076935.U4LQL8"/>
<dbReference type="Gene3D" id="3.30.450.20">
    <property type="entry name" value="PAS domain"/>
    <property type="match status" value="1"/>
</dbReference>
<evidence type="ECO:0000256" key="1">
    <source>
        <dbReference type="SAM" id="MobiDB-lite"/>
    </source>
</evidence>
<gene>
    <name evidence="4" type="ORF">PCON_11102</name>
</gene>
<keyword evidence="5" id="KW-1185">Reference proteome</keyword>
<feature type="compositionally biased region" description="Pro residues" evidence="1">
    <location>
        <begin position="57"/>
        <end position="70"/>
    </location>
</feature>
<feature type="compositionally biased region" description="Basic and acidic residues" evidence="1">
    <location>
        <begin position="833"/>
        <end position="854"/>
    </location>
</feature>
<evidence type="ECO:0000259" key="3">
    <source>
        <dbReference type="Pfam" id="PF14417"/>
    </source>
</evidence>
<organism evidence="4 5">
    <name type="scientific">Pyronema omphalodes (strain CBS 100304)</name>
    <name type="common">Pyronema confluens</name>
    <dbReference type="NCBI Taxonomy" id="1076935"/>
    <lineage>
        <taxon>Eukaryota</taxon>
        <taxon>Fungi</taxon>
        <taxon>Dikarya</taxon>
        <taxon>Ascomycota</taxon>
        <taxon>Pezizomycotina</taxon>
        <taxon>Pezizomycetes</taxon>
        <taxon>Pezizales</taxon>
        <taxon>Pyronemataceae</taxon>
        <taxon>Pyronema</taxon>
    </lineage>
</organism>
<dbReference type="InterPro" id="IPR013655">
    <property type="entry name" value="PAS_fold_3"/>
</dbReference>
<dbReference type="Proteomes" id="UP000018144">
    <property type="component" value="Unassembled WGS sequence"/>
</dbReference>
<dbReference type="CDD" id="cd00130">
    <property type="entry name" value="PAS"/>
    <property type="match status" value="1"/>
</dbReference>
<feature type="compositionally biased region" description="Basic and acidic residues" evidence="1">
    <location>
        <begin position="892"/>
        <end position="905"/>
    </location>
</feature>
<evidence type="ECO:0008006" key="6">
    <source>
        <dbReference type="Google" id="ProtNLM"/>
    </source>
</evidence>
<dbReference type="InterPro" id="IPR035965">
    <property type="entry name" value="PAS-like_dom_sf"/>
</dbReference>
<feature type="region of interest" description="Disordered" evidence="1">
    <location>
        <begin position="833"/>
        <end position="905"/>
    </location>
</feature>
<dbReference type="InterPro" id="IPR000014">
    <property type="entry name" value="PAS"/>
</dbReference>
<feature type="domain" description="PAS fold-3" evidence="2">
    <location>
        <begin position="368"/>
        <end position="431"/>
    </location>
</feature>